<evidence type="ECO:0000313" key="3">
    <source>
        <dbReference type="EMBL" id="CAK0877954.1"/>
    </source>
</evidence>
<reference evidence="3" key="1">
    <citation type="submission" date="2023-10" db="EMBL/GenBank/DDBJ databases">
        <authorList>
            <person name="Chen Y."/>
            <person name="Shah S."/>
            <person name="Dougan E. K."/>
            <person name="Thang M."/>
            <person name="Chan C."/>
        </authorList>
    </citation>
    <scope>NUCLEOTIDE SEQUENCE [LARGE SCALE GENOMIC DNA]</scope>
</reference>
<name>A0ABN9W075_9DINO</name>
<dbReference type="EMBL" id="CAUYUJ010017793">
    <property type="protein sequence ID" value="CAK0877954.1"/>
    <property type="molecule type" value="Genomic_DNA"/>
</dbReference>
<evidence type="ECO:0000256" key="1">
    <source>
        <dbReference type="SAM" id="MobiDB-lite"/>
    </source>
</evidence>
<gene>
    <name evidence="3" type="ORF">PCOR1329_LOCUS61859</name>
</gene>
<sequence>MLGTSYPLGLCCRHTWEFFWVSAAGHTGQSSAQRVPTAAAPFQARPRPPPGGKGCTKRASDARARDSKFLACWSPIVPLVLLVLLLLLLLLLCESAITRGPARWRRAESRHRQPGAWRAVQPSVGRSSHFFTQALSSPAVGFTLRTDSL</sequence>
<dbReference type="Proteomes" id="UP001189429">
    <property type="component" value="Unassembled WGS sequence"/>
</dbReference>
<organism evidence="3 4">
    <name type="scientific">Prorocentrum cordatum</name>
    <dbReference type="NCBI Taxonomy" id="2364126"/>
    <lineage>
        <taxon>Eukaryota</taxon>
        <taxon>Sar</taxon>
        <taxon>Alveolata</taxon>
        <taxon>Dinophyceae</taxon>
        <taxon>Prorocentrales</taxon>
        <taxon>Prorocentraceae</taxon>
        <taxon>Prorocentrum</taxon>
    </lineage>
</organism>
<accession>A0ABN9W075</accession>
<proteinExistence type="predicted"/>
<keyword evidence="2" id="KW-0472">Membrane</keyword>
<keyword evidence="2" id="KW-1133">Transmembrane helix</keyword>
<comment type="caution">
    <text evidence="3">The sequence shown here is derived from an EMBL/GenBank/DDBJ whole genome shotgun (WGS) entry which is preliminary data.</text>
</comment>
<feature type="transmembrane region" description="Helical" evidence="2">
    <location>
        <begin position="76"/>
        <end position="97"/>
    </location>
</feature>
<evidence type="ECO:0000256" key="2">
    <source>
        <dbReference type="SAM" id="Phobius"/>
    </source>
</evidence>
<keyword evidence="2" id="KW-0812">Transmembrane</keyword>
<feature type="region of interest" description="Disordered" evidence="1">
    <location>
        <begin position="35"/>
        <end position="58"/>
    </location>
</feature>
<protein>
    <submittedName>
        <fullName evidence="3">Uncharacterized protein</fullName>
    </submittedName>
</protein>
<evidence type="ECO:0000313" key="4">
    <source>
        <dbReference type="Proteomes" id="UP001189429"/>
    </source>
</evidence>
<feature type="compositionally biased region" description="Low complexity" evidence="1">
    <location>
        <begin position="36"/>
        <end position="45"/>
    </location>
</feature>
<keyword evidence="4" id="KW-1185">Reference proteome</keyword>